<gene>
    <name evidence="5" type="ORF">FUG_LOCUS237254</name>
    <name evidence="4" type="ORF">MDCFG202_LOCUS97396</name>
</gene>
<keyword evidence="1" id="KW-0677">Repeat</keyword>
<name>A0A4E9DWS7_GIBZA</name>
<dbReference type="InterPro" id="IPR000719">
    <property type="entry name" value="Prot_kinase_dom"/>
</dbReference>
<proteinExistence type="predicted"/>
<dbReference type="GO" id="GO:0004672">
    <property type="term" value="F:protein kinase activity"/>
    <property type="evidence" value="ECO:0007669"/>
    <property type="project" value="InterPro"/>
</dbReference>
<dbReference type="PROSITE" id="PS50011">
    <property type="entry name" value="PROTEIN_KINASE_DOM"/>
    <property type="match status" value="1"/>
</dbReference>
<dbReference type="Gene3D" id="1.10.510.10">
    <property type="entry name" value="Transferase(Phosphotransferase) domain 1"/>
    <property type="match status" value="1"/>
</dbReference>
<feature type="domain" description="Protein kinase" evidence="3">
    <location>
        <begin position="264"/>
        <end position="586"/>
    </location>
</feature>
<dbReference type="EMBL" id="CAJPIJ010000090">
    <property type="protein sequence ID" value="CAG1971347.1"/>
    <property type="molecule type" value="Genomic_DNA"/>
</dbReference>
<dbReference type="SUPFAM" id="SSF56112">
    <property type="entry name" value="Protein kinase-like (PK-like)"/>
    <property type="match status" value="1"/>
</dbReference>
<dbReference type="PANTHER" id="PTHR10039:SF5">
    <property type="entry name" value="NACHT DOMAIN-CONTAINING PROTEIN"/>
    <property type="match status" value="1"/>
</dbReference>
<evidence type="ECO:0000256" key="2">
    <source>
        <dbReference type="SAM" id="MobiDB-lite"/>
    </source>
</evidence>
<dbReference type="Gene3D" id="3.40.50.300">
    <property type="entry name" value="P-loop containing nucleotide triphosphate hydrolases"/>
    <property type="match status" value="1"/>
</dbReference>
<dbReference type="InterPro" id="IPR011009">
    <property type="entry name" value="Kinase-like_dom_sf"/>
</dbReference>
<organism evidence="5">
    <name type="scientific">Gibberella zeae</name>
    <name type="common">Wheat head blight fungus</name>
    <name type="synonym">Fusarium graminearum</name>
    <dbReference type="NCBI Taxonomy" id="5518"/>
    <lineage>
        <taxon>Eukaryota</taxon>
        <taxon>Fungi</taxon>
        <taxon>Dikarya</taxon>
        <taxon>Ascomycota</taxon>
        <taxon>Pezizomycotina</taxon>
        <taxon>Sordariomycetes</taxon>
        <taxon>Hypocreomycetidae</taxon>
        <taxon>Hypocreales</taxon>
        <taxon>Nectriaceae</taxon>
        <taxon>Fusarium</taxon>
    </lineage>
</organism>
<evidence type="ECO:0000313" key="5">
    <source>
        <dbReference type="EMBL" id="VIO57055.1"/>
    </source>
</evidence>
<feature type="compositionally biased region" description="Basic and acidic residues" evidence="2">
    <location>
        <begin position="61"/>
        <end position="71"/>
    </location>
</feature>
<protein>
    <recommendedName>
        <fullName evidence="3">Protein kinase domain-containing protein</fullName>
    </recommendedName>
</protein>
<dbReference type="SMART" id="SM00220">
    <property type="entry name" value="S_TKc"/>
    <property type="match status" value="1"/>
</dbReference>
<evidence type="ECO:0000313" key="4">
    <source>
        <dbReference type="EMBL" id="CAG1971347.1"/>
    </source>
</evidence>
<dbReference type="Proteomes" id="UP000746612">
    <property type="component" value="Unassembled WGS sequence"/>
</dbReference>
<dbReference type="Pfam" id="PF00069">
    <property type="entry name" value="Pkinase"/>
    <property type="match status" value="1"/>
</dbReference>
<dbReference type="CDD" id="cd00180">
    <property type="entry name" value="PKc"/>
    <property type="match status" value="1"/>
</dbReference>
<dbReference type="Pfam" id="PF14479">
    <property type="entry name" value="HeLo"/>
    <property type="match status" value="1"/>
</dbReference>
<dbReference type="Pfam" id="PF24883">
    <property type="entry name" value="NPHP3_N"/>
    <property type="match status" value="1"/>
</dbReference>
<dbReference type="InterPro" id="IPR056693">
    <property type="entry name" value="DUF7791"/>
</dbReference>
<dbReference type="PANTHER" id="PTHR10039">
    <property type="entry name" value="AMELOGENIN"/>
    <property type="match status" value="1"/>
</dbReference>
<dbReference type="InterPro" id="IPR038305">
    <property type="entry name" value="HeLo_sf"/>
</dbReference>
<dbReference type="InterPro" id="IPR029498">
    <property type="entry name" value="HeLo_dom"/>
</dbReference>
<evidence type="ECO:0000259" key="3">
    <source>
        <dbReference type="PROSITE" id="PS50011"/>
    </source>
</evidence>
<feature type="region of interest" description="Disordered" evidence="2">
    <location>
        <begin position="36"/>
        <end position="81"/>
    </location>
</feature>
<reference evidence="4" key="2">
    <citation type="submission" date="2021-03" db="EMBL/GenBank/DDBJ databases">
        <authorList>
            <person name="Alouane T."/>
            <person name="Langin T."/>
            <person name="Bonhomme L."/>
        </authorList>
    </citation>
    <scope>NUCLEOTIDE SEQUENCE</scope>
    <source>
        <strain evidence="4">MDC_Fg202</strain>
    </source>
</reference>
<dbReference type="SUPFAM" id="SSF52540">
    <property type="entry name" value="P-loop containing nucleoside triphosphate hydrolases"/>
    <property type="match status" value="1"/>
</dbReference>
<evidence type="ECO:0000256" key="1">
    <source>
        <dbReference type="ARBA" id="ARBA00022737"/>
    </source>
</evidence>
<reference evidence="5" key="1">
    <citation type="submission" date="2019-04" db="EMBL/GenBank/DDBJ databases">
        <authorList>
            <person name="Melise S."/>
            <person name="Noan J."/>
            <person name="Okalmin O."/>
        </authorList>
    </citation>
    <scope>NUCLEOTIDE SEQUENCE</scope>
    <source>
        <strain evidence="5">FN9</strain>
    </source>
</reference>
<dbReference type="GO" id="GO:0005524">
    <property type="term" value="F:ATP binding"/>
    <property type="evidence" value="ECO:0007669"/>
    <property type="project" value="InterPro"/>
</dbReference>
<sequence length="1525" mass="173355">MSSGTSDSQPLNGIINTHKRTLPIYPSTPARRTVAFQRPSAGTHISRETSRVSDYGRGVRQRNEAGDRVPPDTDALAGLQDSVDVDSIERPDVISDDDLQDSVKTLLNGALQLDQRSAKERFLPSGDLNTICNHAAVVKELLDNKYGTHEAEACAEYVCQRPAVEIFAVLVLINQLKFLRDFKNAGISDKNLPFRVNKDRTELLCRQSDGKDCLEFLNHSRDAEMMREFYSKQWWVHVPFLDWDKENRKALNFRYEPGTVLPWTYIGDEDKSGGFGIVEKVKIHPDHHSFTQYKFFALKSMRGEYVNENYHFFQKEIAAFRKMSSGPHLVELCATLEITGEKFMLLFPWAEGGSLEDLMNKSKKDLLKSYDLTEKEFIRWVAMQCRGLIEALGAIHYTRIKHTHIDLDGDRCSKEKDYGIHGDIKPANILHFSQETTHCRLGNLKVADFGLVTFHAHASRTMVNSQSAHAASQTYRSPEHDISYFMSKKVDVWALGCVFSELMTWVILDNASCKDYQQERKNEPSFSGAIKNKGVWKEDNFFLKHQQKKRLAERLYALVKNGVSRIMKKNGSSPTCPEDPEEVPKLKIKGTEVNMAEVAGLVLGAVGVAGLIGAFKDTIDLFGLLADARDLGRDYEILKIKFDIQKTLLLQWSDRVGLLRTNDYDPLLDQAHIREAIGETLSCIRLLLTDGTALRSKYGIDVVDDQVGASHLTSVSSISAWRMGVFKNQYDDFKKRMAQGNEMPFRSRALWAVRDKTKFQVLVADLADLITTLDRLIPVTRKQPALQTLVDDDVRRISGLSNLKMLLEASQDTHRLISQSTEKTISRTCEEMVLSRLWFRKIHDRRETVTGAHRKTLRWALYPPRDKALWDDLSRWLRKPSQDGIYWISGKAGSGKSTLMKYIYTEERTKMLLKEWSRPASYILADFFFFDLGTEEQKTFEGLSRALLYQLLKPDKSLVHQALPGMVRELRETDKTPSLPSISEIRHAFSVITRQTNMPKCCIFIDGLDEFKGDVRESISLIQELGKSDRIKVLVSSRPIPACVSAYQHLPKLHLQNLTRGDIEAFVEDTIGCHQYMKRLLKRSPSGARILLKQLVDKSSGVFLWVVLACRSLLSGFDDCDRLPELQKRVDELPPELEDLFDVMLGKINHRYQYQGARLLRLCYESQLASRTPKCPALSYTDTLCLALVDDADISADVIGDLSSEDKNDLCIVLEGRLRSRCGGLLEIRRHAPGADNQLVGSTVVFMHRTVFEYLSNDFAWERECLKTDPHGDTVATDLAIRDLYLMILSASGLKSQVHIGPQWFLSAMSSAFRSGLFWVQNGDASSQISFFEQLPHFLTMVKACHTLPGTTTRNYLHAPLLLAVDLGLRDYITRNPEFYVLNGSAMPVCGCPPLLSLEFRPWSNLKKRSRPSSQGVSMLLRSGANSRLGESVFTTWTLWLQDPLGLTRKDRTDDELLQVMEVAETMVKYDAGGIKDLKRWLNSDNYQSRSLQVTERGNKLLEFLNNYKRRNSYLVEDYVLHKGR</sequence>
<dbReference type="Pfam" id="PF25053">
    <property type="entry name" value="DUF7791"/>
    <property type="match status" value="1"/>
</dbReference>
<accession>A0A4E9DWS7</accession>
<dbReference type="InterPro" id="IPR027417">
    <property type="entry name" value="P-loop_NTPase"/>
</dbReference>
<dbReference type="InterPro" id="IPR056884">
    <property type="entry name" value="NPHP3-like_N"/>
</dbReference>
<dbReference type="Gene3D" id="1.20.120.1020">
    <property type="entry name" value="Prion-inhibition and propagation, HeLo domain"/>
    <property type="match status" value="1"/>
</dbReference>
<dbReference type="EMBL" id="CAAKMV010000127">
    <property type="protein sequence ID" value="VIO57055.1"/>
    <property type="molecule type" value="Genomic_DNA"/>
</dbReference>